<dbReference type="OrthoDB" id="2194746at2759"/>
<dbReference type="EMBL" id="LTDL01000038">
    <property type="protein sequence ID" value="OAG29922.1"/>
    <property type="molecule type" value="Genomic_DNA"/>
</dbReference>
<feature type="domain" description="Mon2/Sec7/BIG1-like dimerisation and cyclophilin-binding" evidence="1">
    <location>
        <begin position="4"/>
        <end position="169"/>
    </location>
</feature>
<reference evidence="2 3" key="1">
    <citation type="submission" date="2016-02" db="EMBL/GenBank/DDBJ databases">
        <title>Discovery of a natural microsporidian pathogen with a broad tissue tropism in Caenorhabditis elegans.</title>
        <authorList>
            <person name="Luallen R.J."/>
            <person name="Reinke A.W."/>
            <person name="Tong L."/>
            <person name="Botts M.R."/>
            <person name="Felix M.-A."/>
            <person name="Troemel E.R."/>
        </authorList>
    </citation>
    <scope>NUCLEOTIDE SEQUENCE [LARGE SCALE GENOMIC DNA]</scope>
    <source>
        <strain evidence="2 3">JUm2807</strain>
    </source>
</reference>
<proteinExistence type="predicted"/>
<dbReference type="GeneID" id="93647819"/>
<gene>
    <name evidence="2" type="ORF">NEDG_01469</name>
</gene>
<dbReference type="VEuPathDB" id="MicrosporidiaDB:NEDG_01469"/>
<comment type="caution">
    <text evidence="2">The sequence shown here is derived from an EMBL/GenBank/DDBJ whole genome shotgun (WGS) entry which is preliminary data.</text>
</comment>
<evidence type="ECO:0000313" key="3">
    <source>
        <dbReference type="Proteomes" id="UP000185944"/>
    </source>
</evidence>
<dbReference type="AlphaFoldDB" id="A0A177EFM1"/>
<dbReference type="RefSeq" id="XP_067544474.1">
    <property type="nucleotide sequence ID" value="XM_067688887.1"/>
</dbReference>
<sequence length="1264" mass="142904">MQAEIVETLEALTKEKLPKQSALKEEAKTALLTVKEYQGSDKDFPAFAKENKAIIQPLVTAIQELQLKHKPFLLCFAALHRIITRGAVHAEFVKPILVEFEKSIETYPEVRIRVLQMLLPFVQDPLLVRGEDLLYLFKIGILLVETSRNQSVNTSRVIICHVVAHAFERPSTLKDESRQVAIQDCKNILSIAVDSAQRNNVFGLDLLTACIVDGEQGFREKEILMMLGDIIEFLLSKLECTQLPIISRVLNMLHCIAENIQRDSAQLIWILVSVSKAGMSEQSRVLREEFFYQVSYKTIWAAAQKDRSICQILFAVPAKATVGQLPPIKSLYTQQINRTAIPTETGYQVALRFLKLFSLPGEMEKEVYRQGCDQELLSVYIKHLSRAVREIEDLSTLEHACHAAQMLTEALGSAERVVSQLGLNECLNQILSLEYWLAEKNFGLFYGLASEATLRHMEKVTIWREFFDLAAKMQMQDPEQETWGQLTHNLKEFPKTDLKNALREACCSSTVRSTFYASLFLGLVYRVSELPEEFEQIIKKVFPIGETKDHPEETAERITSFFEVYFVCRLPEATHQIVLGQTKELANSLSAQSPDALVMKEILSSLSLGVRSAGESLQGSWTEIYHILAMAIKQPCLASTVFDIIQIITDRLLPFLPKECLLETARILSVCCTGIKDSNVSLFALGCVKELTEYILGSEHSTKSCLEVWHVSLCLLCTMAYDVRDDIRDSAIAQVFESIYLCRDKKLLEWQPLTEIFLRRLLGAAVYAKDKEIYSGEHDEGFAESPESDEQRSPEGVCPCGNIGACVLEGYETAAPENSKRSADSAKNLILAVSALMLEHFDEIKKVSGFSSLWALYGRILVRFSKDPEMASCVVSSLKHCLVSISIHKYWKRFFVTVSEICTAAKQKQTLSETLIQMLKLSHEKLGSTPTQGETDVFFAATTSILRHNQIGRHQGLTPLEFEAVCSLEEEGRACSSRMRVSTLLAWLRLTQDASSQFSSNFVVYCMSSLSHELQQAVFATELHREAVSILLSYHAMKKTLPSCWARARKTLQQLFVLEAGRDVQTQVIWASREILGLAPSDRIDATTSVQNKNKNILRAISENCNYVQVIKEEEKEMCEYLYFLETLSETAKMATLFEIYHLVVEIWSTSLLNSLSTLYLAATRVICSLIGQRKELAPLAMDWSRNLLHEYNAEIRLHKIEYSRFQREAVSYLLDRILEDQISTVDPAQLHHGLTLCVNAEDRAISRRAVKILQKALLQKSSQ</sequence>
<protein>
    <recommendedName>
        <fullName evidence="1">Mon2/Sec7/BIG1-like dimerisation and cyclophilin-binding domain-containing protein</fullName>
    </recommendedName>
</protein>
<dbReference type="Pfam" id="PF16213">
    <property type="entry name" value="DCB"/>
    <property type="match status" value="1"/>
</dbReference>
<name>A0A177EFM1_9MICR</name>
<keyword evidence="3" id="KW-1185">Reference proteome</keyword>
<dbReference type="InterPro" id="IPR032629">
    <property type="entry name" value="DCB_dom"/>
</dbReference>
<evidence type="ECO:0000313" key="2">
    <source>
        <dbReference type="EMBL" id="OAG29922.1"/>
    </source>
</evidence>
<dbReference type="Proteomes" id="UP000185944">
    <property type="component" value="Unassembled WGS sequence"/>
</dbReference>
<evidence type="ECO:0000259" key="1">
    <source>
        <dbReference type="Pfam" id="PF16213"/>
    </source>
</evidence>
<organism evidence="2 3">
    <name type="scientific">Nematocida displodere</name>
    <dbReference type="NCBI Taxonomy" id="1805483"/>
    <lineage>
        <taxon>Eukaryota</taxon>
        <taxon>Fungi</taxon>
        <taxon>Fungi incertae sedis</taxon>
        <taxon>Microsporidia</taxon>
        <taxon>Nematocida</taxon>
    </lineage>
</organism>
<accession>A0A177EFM1</accession>